<comment type="subunit">
    <text evidence="11">Part of an enzyme complex containing four subunits: a flavoprotein, an iron-sulfur protein, plus two membrane-anchoring proteins, SdhC and SdhD. The complex can form homotrimers.</text>
</comment>
<keyword evidence="9 12" id="KW-0408">Iron</keyword>
<dbReference type="Proteomes" id="UP001139311">
    <property type="component" value="Unassembled WGS sequence"/>
</dbReference>
<dbReference type="NCBIfam" id="TIGR02970">
    <property type="entry name" value="succ_dehyd_cytB"/>
    <property type="match status" value="1"/>
</dbReference>
<sequence length="149" mass="16338">MSIMQDSREATMIGRKSDGTPIRRPLSPHLQVYDMMQLTSALSISGRITGVIWSLGLLMLVWWLVATATGPSAYASVSWFMTSFLGLLGLFGLTAAAWFHTLNGIRHLAWDAGYGYDIPTTYKSGRWVLIGTAVATVLTWLIAIIAWAS</sequence>
<evidence type="ECO:0000313" key="16">
    <source>
        <dbReference type="Proteomes" id="UP001139311"/>
    </source>
</evidence>
<feature type="transmembrane region" description="Helical" evidence="14">
    <location>
        <begin position="77"/>
        <end position="99"/>
    </location>
</feature>
<evidence type="ECO:0000313" key="15">
    <source>
        <dbReference type="EMBL" id="MCB4822180.1"/>
    </source>
</evidence>
<dbReference type="SUPFAM" id="SSF81343">
    <property type="entry name" value="Fumarate reductase respiratory complex transmembrane subunits"/>
    <property type="match status" value="1"/>
</dbReference>
<dbReference type="Pfam" id="PF01127">
    <property type="entry name" value="Sdh_cyt"/>
    <property type="match status" value="1"/>
</dbReference>
<dbReference type="GO" id="GO:0046872">
    <property type="term" value="F:metal ion binding"/>
    <property type="evidence" value="ECO:0007669"/>
    <property type="project" value="UniProtKB-KW"/>
</dbReference>
<evidence type="ECO:0000256" key="8">
    <source>
        <dbReference type="ARBA" id="ARBA00022989"/>
    </source>
</evidence>
<dbReference type="Gene3D" id="1.20.1300.10">
    <property type="entry name" value="Fumarate reductase/succinate dehydrogenase, transmembrane subunit"/>
    <property type="match status" value="1"/>
</dbReference>
<dbReference type="InterPro" id="IPR034804">
    <property type="entry name" value="SQR/QFR_C/D"/>
</dbReference>
<dbReference type="GO" id="GO:0009055">
    <property type="term" value="F:electron transfer activity"/>
    <property type="evidence" value="ECO:0007669"/>
    <property type="project" value="InterPro"/>
</dbReference>
<evidence type="ECO:0000256" key="13">
    <source>
        <dbReference type="SAM" id="MobiDB-lite"/>
    </source>
</evidence>
<evidence type="ECO:0000256" key="10">
    <source>
        <dbReference type="ARBA" id="ARBA00023136"/>
    </source>
</evidence>
<evidence type="ECO:0000256" key="6">
    <source>
        <dbReference type="ARBA" id="ARBA00022692"/>
    </source>
</evidence>
<keyword evidence="6 14" id="KW-0812">Transmembrane</keyword>
<evidence type="ECO:0000256" key="2">
    <source>
        <dbReference type="ARBA" id="ARBA00004141"/>
    </source>
</evidence>
<dbReference type="PIRSF" id="PIRSF000178">
    <property type="entry name" value="SDH_cyt_b560"/>
    <property type="match status" value="1"/>
</dbReference>
<dbReference type="AlphaFoldDB" id="A0A9X1IC93"/>
<evidence type="ECO:0000256" key="1">
    <source>
        <dbReference type="ARBA" id="ARBA00004050"/>
    </source>
</evidence>
<evidence type="ECO:0000256" key="7">
    <source>
        <dbReference type="ARBA" id="ARBA00022723"/>
    </source>
</evidence>
<evidence type="ECO:0000256" key="5">
    <source>
        <dbReference type="ARBA" id="ARBA00022617"/>
    </source>
</evidence>
<keyword evidence="5 12" id="KW-0349">Heme</keyword>
<dbReference type="InterPro" id="IPR018495">
    <property type="entry name" value="Succ_DH_cyt_bsu_CS"/>
</dbReference>
<gene>
    <name evidence="15" type="primary">sdhC</name>
    <name evidence="15" type="ORF">LHA35_10585</name>
</gene>
<dbReference type="GO" id="GO:0016020">
    <property type="term" value="C:membrane"/>
    <property type="evidence" value="ECO:0007669"/>
    <property type="project" value="UniProtKB-SubCell"/>
</dbReference>
<evidence type="ECO:0000256" key="12">
    <source>
        <dbReference type="PIRSR" id="PIRSR000178-1"/>
    </source>
</evidence>
<dbReference type="GO" id="GO:0006099">
    <property type="term" value="P:tricarboxylic acid cycle"/>
    <property type="evidence" value="ECO:0007669"/>
    <property type="project" value="InterPro"/>
</dbReference>
<keyword evidence="8 14" id="KW-1133">Transmembrane helix</keyword>
<dbReference type="InterPro" id="IPR000701">
    <property type="entry name" value="SuccDH_FuR_B_TM-su"/>
</dbReference>
<keyword evidence="10 14" id="KW-0472">Membrane</keyword>
<dbReference type="CDD" id="cd03499">
    <property type="entry name" value="SQR_TypeC_SdhC"/>
    <property type="match status" value="1"/>
</dbReference>
<reference evidence="15" key="1">
    <citation type="submission" date="2021-10" db="EMBL/GenBank/DDBJ databases">
        <title>Roseicella aerolatum sp. nov., isolated from aerosols of e-waste dismantling site.</title>
        <authorList>
            <person name="Qin T."/>
        </authorList>
    </citation>
    <scope>NUCLEOTIDE SEQUENCE</scope>
    <source>
        <strain evidence="15">GB24</strain>
    </source>
</reference>
<evidence type="ECO:0000256" key="3">
    <source>
        <dbReference type="ARBA" id="ARBA00007244"/>
    </source>
</evidence>
<name>A0A9X1IC93_9PROT</name>
<organism evidence="15 16">
    <name type="scientific">Roseicella aerolata</name>
    <dbReference type="NCBI Taxonomy" id="2883479"/>
    <lineage>
        <taxon>Bacteria</taxon>
        <taxon>Pseudomonadati</taxon>
        <taxon>Pseudomonadota</taxon>
        <taxon>Alphaproteobacteria</taxon>
        <taxon>Acetobacterales</taxon>
        <taxon>Roseomonadaceae</taxon>
        <taxon>Roseicella</taxon>
    </lineage>
</organism>
<protein>
    <recommendedName>
        <fullName evidence="4">Succinate dehydrogenase cytochrome b556 subunit</fullName>
    </recommendedName>
</protein>
<comment type="similarity">
    <text evidence="3">Belongs to the cytochrome b560 family.</text>
</comment>
<comment type="cofactor">
    <cofactor evidence="12">
        <name>heme</name>
        <dbReference type="ChEBI" id="CHEBI:30413"/>
    </cofactor>
    <text evidence="12">The heme is bound between the two transmembrane subunits.</text>
</comment>
<feature type="transmembrane region" description="Helical" evidence="14">
    <location>
        <begin position="44"/>
        <end position="65"/>
    </location>
</feature>
<feature type="binding site" description="axial binding residue" evidence="12">
    <location>
        <position position="100"/>
    </location>
    <ligand>
        <name>heme</name>
        <dbReference type="ChEBI" id="CHEBI:30413"/>
        <note>ligand shared with second transmembrane subunit</note>
    </ligand>
    <ligandPart>
        <name>Fe</name>
        <dbReference type="ChEBI" id="CHEBI:18248"/>
    </ligandPart>
</feature>
<comment type="subcellular location">
    <subcellularLocation>
        <location evidence="2">Membrane</location>
        <topology evidence="2">Multi-pass membrane protein</topology>
    </subcellularLocation>
</comment>
<keyword evidence="7 12" id="KW-0479">Metal-binding</keyword>
<evidence type="ECO:0000256" key="14">
    <source>
        <dbReference type="SAM" id="Phobius"/>
    </source>
</evidence>
<comment type="caution">
    <text evidence="15">The sequence shown here is derived from an EMBL/GenBank/DDBJ whole genome shotgun (WGS) entry which is preliminary data.</text>
</comment>
<dbReference type="PANTHER" id="PTHR10978:SF5">
    <property type="entry name" value="SUCCINATE DEHYDROGENASE CYTOCHROME B560 SUBUNIT, MITOCHONDRIAL"/>
    <property type="match status" value="1"/>
</dbReference>
<dbReference type="PANTHER" id="PTHR10978">
    <property type="entry name" value="SUCCINATE DEHYDROGENASE CYTOCHROME B560 SUBUNIT"/>
    <property type="match status" value="1"/>
</dbReference>
<accession>A0A9X1IC93</accession>
<proteinExistence type="inferred from homology"/>
<evidence type="ECO:0000256" key="4">
    <source>
        <dbReference type="ARBA" id="ARBA00020076"/>
    </source>
</evidence>
<dbReference type="EMBL" id="JAJAQI010000013">
    <property type="protein sequence ID" value="MCB4822180.1"/>
    <property type="molecule type" value="Genomic_DNA"/>
</dbReference>
<dbReference type="InterPro" id="IPR014314">
    <property type="entry name" value="Succ_DH_cytb556"/>
</dbReference>
<feature type="transmembrane region" description="Helical" evidence="14">
    <location>
        <begin position="127"/>
        <end position="148"/>
    </location>
</feature>
<keyword evidence="16" id="KW-1185">Reference proteome</keyword>
<evidence type="ECO:0000256" key="11">
    <source>
        <dbReference type="ARBA" id="ARBA00025912"/>
    </source>
</evidence>
<dbReference type="RefSeq" id="WP_226608087.1">
    <property type="nucleotide sequence ID" value="NZ_JAJAQI010000013.1"/>
</dbReference>
<comment type="function">
    <text evidence="1">Membrane-anchoring subunit of succinate dehydrogenase (SDH).</text>
</comment>
<evidence type="ECO:0000256" key="9">
    <source>
        <dbReference type="ARBA" id="ARBA00023004"/>
    </source>
</evidence>
<feature type="region of interest" description="Disordered" evidence="13">
    <location>
        <begin position="1"/>
        <end position="25"/>
    </location>
</feature>
<dbReference type="PROSITE" id="PS01001">
    <property type="entry name" value="SDH_CYT_2"/>
    <property type="match status" value="1"/>
</dbReference>